<dbReference type="RefSeq" id="WP_096300072.1">
    <property type="nucleotide sequence ID" value="NZ_CP023406.1"/>
</dbReference>
<sequence>MELRTRIRHARMKARMSQTELAARVGVTRSAVSNWESTTSTLPASKHLQRIAQAVAVSYEWLATGRGDATLKDGDIPAADAELIDDPIERVLIAGFRASNIQIRQALLNIAESQLPSRGAGLVRPAGHRERVRNPLTG</sequence>
<dbReference type="PANTHER" id="PTHR40661">
    <property type="match status" value="1"/>
</dbReference>
<keyword evidence="3" id="KW-0804">Transcription</keyword>
<organism evidence="6 7">
    <name type="scientific">Luteimonas chenhongjianii</name>
    <dbReference type="NCBI Taxonomy" id="2006110"/>
    <lineage>
        <taxon>Bacteria</taxon>
        <taxon>Pseudomonadati</taxon>
        <taxon>Pseudomonadota</taxon>
        <taxon>Gammaproteobacteria</taxon>
        <taxon>Lysobacterales</taxon>
        <taxon>Lysobacteraceae</taxon>
        <taxon>Luteimonas</taxon>
    </lineage>
</organism>
<gene>
    <name evidence="6" type="ORF">CNR27_15015</name>
</gene>
<dbReference type="Gene3D" id="1.10.260.40">
    <property type="entry name" value="lambda repressor-like DNA-binding domains"/>
    <property type="match status" value="1"/>
</dbReference>
<keyword evidence="2" id="KW-0238">DNA-binding</keyword>
<dbReference type="InterPro" id="IPR010982">
    <property type="entry name" value="Lambda_DNA-bd_dom_sf"/>
</dbReference>
<dbReference type="EMBL" id="CP023406">
    <property type="protein sequence ID" value="ATD68584.1"/>
    <property type="molecule type" value="Genomic_DNA"/>
</dbReference>
<accession>A0A290XHE8</accession>
<dbReference type="Proteomes" id="UP000218968">
    <property type="component" value="Chromosome"/>
</dbReference>
<keyword evidence="7" id="KW-1185">Reference proteome</keyword>
<dbReference type="CDD" id="cd00093">
    <property type="entry name" value="HTH_XRE"/>
    <property type="match status" value="1"/>
</dbReference>
<dbReference type="SUPFAM" id="SSF47413">
    <property type="entry name" value="lambda repressor-like DNA-binding domains"/>
    <property type="match status" value="1"/>
</dbReference>
<feature type="domain" description="HTH cro/C1-type" evidence="5">
    <location>
        <begin position="7"/>
        <end position="62"/>
    </location>
</feature>
<name>A0A290XHE8_9GAMM</name>
<dbReference type="KEGG" id="lum:CNR27_15015"/>
<feature type="region of interest" description="Disordered" evidence="4">
    <location>
        <begin position="119"/>
        <end position="138"/>
    </location>
</feature>
<dbReference type="AlphaFoldDB" id="A0A290XHE8"/>
<protein>
    <recommendedName>
        <fullName evidence="5">HTH cro/C1-type domain-containing protein</fullName>
    </recommendedName>
</protein>
<dbReference type="GO" id="GO:0003677">
    <property type="term" value="F:DNA binding"/>
    <property type="evidence" value="ECO:0007669"/>
    <property type="project" value="UniProtKB-KW"/>
</dbReference>
<evidence type="ECO:0000256" key="1">
    <source>
        <dbReference type="ARBA" id="ARBA00023015"/>
    </source>
</evidence>
<proteinExistence type="predicted"/>
<evidence type="ECO:0000259" key="5">
    <source>
        <dbReference type="PROSITE" id="PS50943"/>
    </source>
</evidence>
<dbReference type="InterPro" id="IPR001387">
    <property type="entry name" value="Cro/C1-type_HTH"/>
</dbReference>
<dbReference type="PANTHER" id="PTHR40661:SF3">
    <property type="entry name" value="FELS-1 PROPHAGE TRANSCRIPTIONAL REGULATOR"/>
    <property type="match status" value="1"/>
</dbReference>
<reference evidence="7" key="1">
    <citation type="submission" date="2017-09" db="EMBL/GenBank/DDBJ databases">
        <title>Luteimonas liuhanmingii sp.nov., isolated from the intestinal contents of Tibetan Plateau Pika in Yushu, Qinghai Province, China.</title>
        <authorList>
            <person name="Gui Z."/>
        </authorList>
    </citation>
    <scope>NUCLEOTIDE SEQUENCE [LARGE SCALE GENOMIC DNA]</scope>
    <source>
        <strain evidence="7">100111</strain>
    </source>
</reference>
<dbReference type="PROSITE" id="PS50943">
    <property type="entry name" value="HTH_CROC1"/>
    <property type="match status" value="1"/>
</dbReference>
<evidence type="ECO:0000256" key="4">
    <source>
        <dbReference type="SAM" id="MobiDB-lite"/>
    </source>
</evidence>
<evidence type="ECO:0000256" key="2">
    <source>
        <dbReference type="ARBA" id="ARBA00023125"/>
    </source>
</evidence>
<evidence type="ECO:0000313" key="7">
    <source>
        <dbReference type="Proteomes" id="UP000218968"/>
    </source>
</evidence>
<dbReference type="SMART" id="SM00530">
    <property type="entry name" value="HTH_XRE"/>
    <property type="match status" value="1"/>
</dbReference>
<dbReference type="Pfam" id="PF01381">
    <property type="entry name" value="HTH_3"/>
    <property type="match status" value="1"/>
</dbReference>
<feature type="compositionally biased region" description="Basic and acidic residues" evidence="4">
    <location>
        <begin position="127"/>
        <end position="138"/>
    </location>
</feature>
<evidence type="ECO:0000313" key="6">
    <source>
        <dbReference type="EMBL" id="ATD68584.1"/>
    </source>
</evidence>
<evidence type="ECO:0000256" key="3">
    <source>
        <dbReference type="ARBA" id="ARBA00023163"/>
    </source>
</evidence>
<keyword evidence="1" id="KW-0805">Transcription regulation</keyword>
<dbReference type="OrthoDB" id="9772064at2"/>